<feature type="transmembrane region" description="Helical" evidence="1">
    <location>
        <begin position="15"/>
        <end position="33"/>
    </location>
</feature>
<dbReference type="EMBL" id="MSDO01000019">
    <property type="protein sequence ID" value="OLO03737.1"/>
    <property type="molecule type" value="Genomic_DNA"/>
</dbReference>
<dbReference type="OrthoDB" id="6183803at2"/>
<organism evidence="2 3">
    <name type="scientific">Salinicola socius</name>
    <dbReference type="NCBI Taxonomy" id="404433"/>
    <lineage>
        <taxon>Bacteria</taxon>
        <taxon>Pseudomonadati</taxon>
        <taxon>Pseudomonadota</taxon>
        <taxon>Gammaproteobacteria</taxon>
        <taxon>Oceanospirillales</taxon>
        <taxon>Halomonadaceae</taxon>
        <taxon>Salinicola</taxon>
    </lineage>
</organism>
<keyword evidence="3" id="KW-1185">Reference proteome</keyword>
<gene>
    <name evidence="2" type="ORF">BTW07_12640</name>
</gene>
<accession>A0A1Q8SQP0</accession>
<dbReference type="AlphaFoldDB" id="A0A1Q8SQP0"/>
<keyword evidence="1" id="KW-0812">Transmembrane</keyword>
<dbReference type="RefSeq" id="WP_075570536.1">
    <property type="nucleotide sequence ID" value="NZ_MSDO01000019.1"/>
</dbReference>
<evidence type="ECO:0000256" key="1">
    <source>
        <dbReference type="SAM" id="Phobius"/>
    </source>
</evidence>
<dbReference type="STRING" id="404433.BTW07_12640"/>
<name>A0A1Q8SQP0_9GAMM</name>
<keyword evidence="1" id="KW-1133">Transmembrane helix</keyword>
<dbReference type="Proteomes" id="UP000186878">
    <property type="component" value="Unassembled WGS sequence"/>
</dbReference>
<protein>
    <recommendedName>
        <fullName evidence="4">Toxin CptA</fullName>
    </recommendedName>
</protein>
<sequence>MPKPLIAVAIRRSRLSLAFQLLVGLGLALYAGWWIDYRYAAIAAFIAVAMAARQYLASPKQRDLRCMHENEQPVWESSEDAQAWQKQTCRLIRLGPLLLAIELSGHRSWLWPDSSDAQSLRQLRETLSEQGDHTGLSP</sequence>
<keyword evidence="1" id="KW-0472">Membrane</keyword>
<reference evidence="2 3" key="1">
    <citation type="submission" date="2016-12" db="EMBL/GenBank/DDBJ databases">
        <title>Draft genome sequences of strains Salinicola socius SMB35, Salinicola sp. MH3R3-1 and Chromohalobacter sp. SMB17 from the Verkhnekamsk potash mining region of Russia.</title>
        <authorList>
            <person name="Mavrodi D.V."/>
            <person name="Olsson B.E."/>
            <person name="Korsakova E.S."/>
            <person name="Pyankova A."/>
            <person name="Mavrodi O.V."/>
            <person name="Plotnikova E.G."/>
        </authorList>
    </citation>
    <scope>NUCLEOTIDE SEQUENCE [LARGE SCALE GENOMIC DNA]</scope>
    <source>
        <strain evidence="2 3">SMB35</strain>
    </source>
</reference>
<comment type="caution">
    <text evidence="2">The sequence shown here is derived from an EMBL/GenBank/DDBJ whole genome shotgun (WGS) entry which is preliminary data.</text>
</comment>
<evidence type="ECO:0000313" key="2">
    <source>
        <dbReference type="EMBL" id="OLO03737.1"/>
    </source>
</evidence>
<evidence type="ECO:0008006" key="4">
    <source>
        <dbReference type="Google" id="ProtNLM"/>
    </source>
</evidence>
<proteinExistence type="predicted"/>
<feature type="transmembrane region" description="Helical" evidence="1">
    <location>
        <begin position="39"/>
        <end position="56"/>
    </location>
</feature>
<evidence type="ECO:0000313" key="3">
    <source>
        <dbReference type="Proteomes" id="UP000186878"/>
    </source>
</evidence>